<sequence>MNKKKKKENNRLNRTAARSIRHLPRKPTAAHLMIVSGVCTPETIMDAHPEKRRETQLSFLWTISCHLEILDLVFVFFVRRNCRKLFSRLCAGILKAFYALVTTGSYTRGNASDGTREGDRVYVHLGPPSLPSVPLRNGPSTH</sequence>
<dbReference type="Proteomes" id="UP000221165">
    <property type="component" value="Unassembled WGS sequence"/>
</dbReference>
<dbReference type="GeneID" id="94427094"/>
<protein>
    <submittedName>
        <fullName evidence="1">Uncharacterized protein</fullName>
    </submittedName>
</protein>
<comment type="caution">
    <text evidence="1">The sequence shown here is derived from an EMBL/GenBank/DDBJ whole genome shotgun (WGS) entry which is preliminary data.</text>
</comment>
<dbReference type="EMBL" id="MIGC01001663">
    <property type="protein sequence ID" value="PHJ22467.1"/>
    <property type="molecule type" value="Genomic_DNA"/>
</dbReference>
<accession>A0A2C6KZW9</accession>
<dbReference type="VEuPathDB" id="ToxoDB:CSUI_003688"/>
<evidence type="ECO:0000313" key="2">
    <source>
        <dbReference type="Proteomes" id="UP000221165"/>
    </source>
</evidence>
<organism evidence="1 2">
    <name type="scientific">Cystoisospora suis</name>
    <dbReference type="NCBI Taxonomy" id="483139"/>
    <lineage>
        <taxon>Eukaryota</taxon>
        <taxon>Sar</taxon>
        <taxon>Alveolata</taxon>
        <taxon>Apicomplexa</taxon>
        <taxon>Conoidasida</taxon>
        <taxon>Coccidia</taxon>
        <taxon>Eucoccidiorida</taxon>
        <taxon>Eimeriorina</taxon>
        <taxon>Sarcocystidae</taxon>
        <taxon>Cystoisospora</taxon>
    </lineage>
</organism>
<dbReference type="RefSeq" id="XP_067924144.1">
    <property type="nucleotide sequence ID" value="XM_068063883.1"/>
</dbReference>
<proteinExistence type="predicted"/>
<evidence type="ECO:0000313" key="1">
    <source>
        <dbReference type="EMBL" id="PHJ22467.1"/>
    </source>
</evidence>
<reference evidence="1 2" key="1">
    <citation type="journal article" date="2017" name="Int. J. Parasitol.">
        <title>The genome of the protozoan parasite Cystoisospora suis and a reverse vaccinology approach to identify vaccine candidates.</title>
        <authorList>
            <person name="Palmieri N."/>
            <person name="Shrestha A."/>
            <person name="Ruttkowski B."/>
            <person name="Beck T."/>
            <person name="Vogl C."/>
            <person name="Tomley F."/>
            <person name="Blake D.P."/>
            <person name="Joachim A."/>
        </authorList>
    </citation>
    <scope>NUCLEOTIDE SEQUENCE [LARGE SCALE GENOMIC DNA]</scope>
    <source>
        <strain evidence="1 2">Wien I</strain>
    </source>
</reference>
<keyword evidence="2" id="KW-1185">Reference proteome</keyword>
<dbReference type="AlphaFoldDB" id="A0A2C6KZW9"/>
<gene>
    <name evidence="1" type="ORF">CSUI_003688</name>
</gene>
<name>A0A2C6KZW9_9APIC</name>